<reference evidence="2" key="1">
    <citation type="submission" date="2020-02" db="EMBL/GenBank/DDBJ databases">
        <authorList>
            <person name="Meier V. D."/>
        </authorList>
    </citation>
    <scope>NUCLEOTIDE SEQUENCE</scope>
    <source>
        <strain evidence="2">AVDCRST_MAG20</strain>
    </source>
</reference>
<name>A0A6J4IIX3_9ACTN</name>
<evidence type="ECO:0000256" key="1">
    <source>
        <dbReference type="SAM" id="MobiDB-lite"/>
    </source>
</evidence>
<proteinExistence type="predicted"/>
<sequence>MGDAAVPHLVGRRQCHVEPGRRGDHPVAVGGHGGELGAVAALRVPVLVQPVEVGRTRLQGGALSPEAGVGVPGRAVVRRAEGDHVLDVDRCGETALGPLRAQHRAPGDEAAHRVAHDVDGDALRGVLPPDVGGQRLGDRLPRAAVAEAPVGAEVDVAVDVSGVEADPHHRAGEALALQLADHLVEVAAAVRRARRRVVAVHEEHRLRLVVRPGVDGARAEEAEQQQGEEGGRAEAAGGGRDARAGGGHGTPMGEVGGEVLLAEV</sequence>
<dbReference type="EMBL" id="CADCSY010000102">
    <property type="protein sequence ID" value="CAA9251431.1"/>
    <property type="molecule type" value="Genomic_DNA"/>
</dbReference>
<feature type="compositionally biased region" description="Gly residues" evidence="1">
    <location>
        <begin position="236"/>
        <end position="256"/>
    </location>
</feature>
<gene>
    <name evidence="2" type="ORF">AVDCRST_MAG20-2286</name>
</gene>
<organism evidence="2">
    <name type="scientific">uncultured Acidimicrobiales bacterium</name>
    <dbReference type="NCBI Taxonomy" id="310071"/>
    <lineage>
        <taxon>Bacteria</taxon>
        <taxon>Bacillati</taxon>
        <taxon>Actinomycetota</taxon>
        <taxon>Acidimicrobiia</taxon>
        <taxon>Acidimicrobiales</taxon>
        <taxon>environmental samples</taxon>
    </lineage>
</organism>
<evidence type="ECO:0000313" key="2">
    <source>
        <dbReference type="EMBL" id="CAA9251431.1"/>
    </source>
</evidence>
<protein>
    <submittedName>
        <fullName evidence="2">Uncharacterized protein</fullName>
    </submittedName>
</protein>
<accession>A0A6J4IIX3</accession>
<dbReference type="AlphaFoldDB" id="A0A6J4IIX3"/>
<feature type="region of interest" description="Disordered" evidence="1">
    <location>
        <begin position="216"/>
        <end position="264"/>
    </location>
</feature>